<feature type="transmembrane region" description="Helical" evidence="2">
    <location>
        <begin position="28"/>
        <end position="48"/>
    </location>
</feature>
<evidence type="ECO:0000313" key="4">
    <source>
        <dbReference type="Proteomes" id="UP001351900"/>
    </source>
</evidence>
<reference evidence="3 4" key="1">
    <citation type="submission" date="2024-01" db="EMBL/GenBank/DDBJ databases">
        <title>the genome sequence of strain Microbacterium schleiferi NBRC 15075.</title>
        <authorList>
            <person name="Ding Y."/>
            <person name="Zhang G."/>
        </authorList>
    </citation>
    <scope>NUCLEOTIDE SEQUENCE [LARGE SCALE GENOMIC DNA]</scope>
    <source>
        <strain evidence="3 4">NBRC 15075</strain>
    </source>
</reference>
<dbReference type="Proteomes" id="UP001351900">
    <property type="component" value="Unassembled WGS sequence"/>
</dbReference>
<feature type="region of interest" description="Disordered" evidence="1">
    <location>
        <begin position="1"/>
        <end position="23"/>
    </location>
</feature>
<keyword evidence="4" id="KW-1185">Reference proteome</keyword>
<sequence>MTLFDEPDPAGDDHPSDPPTRRRSATGWWVALGALVVAIALGASVMFAQHLPEPVRGWLLPAQGWVAQTLDLPGDWGPVREPSAAVAALAAQMSLTDSGREVFYRTEPELVGDDILTLCERGHGGEPDPSPSPSQGGEAEGGAVTLGCYRPSTDRMYLFEPGDERLTGFTVTFAAHELLHAVYGRMSPDQQREVDALVAAEAARIPEGDPVLAQIEASVGADESRRGNELFAYLGSQVEFDGGFTPELEALYSETFADRSALVAVHAASIAVLDGVRADVEAAWSRVAEAETAAGQARAQWNADQSWYDQALTRYSSDLAQFEATPEAERGSYVVTFTTFAGERRQTSWEEYLRFRADELDGLAADLAAREPAIIEQEVQAAELRAQTEALTADANALFAAAFPGSS</sequence>
<gene>
    <name evidence="3" type="ORF">V2V91_07960</name>
</gene>
<keyword evidence="2" id="KW-0812">Transmembrane</keyword>
<name>A0ABU7V714_9MICO</name>
<organism evidence="3 4">
    <name type="scientific">Microbacterium schleiferi</name>
    <dbReference type="NCBI Taxonomy" id="69362"/>
    <lineage>
        <taxon>Bacteria</taxon>
        <taxon>Bacillati</taxon>
        <taxon>Actinomycetota</taxon>
        <taxon>Actinomycetes</taxon>
        <taxon>Micrococcales</taxon>
        <taxon>Microbacteriaceae</taxon>
        <taxon>Microbacterium</taxon>
    </lineage>
</organism>
<feature type="region of interest" description="Disordered" evidence="1">
    <location>
        <begin position="120"/>
        <end position="143"/>
    </location>
</feature>
<proteinExistence type="predicted"/>
<evidence type="ECO:0008006" key="5">
    <source>
        <dbReference type="Google" id="ProtNLM"/>
    </source>
</evidence>
<evidence type="ECO:0000256" key="1">
    <source>
        <dbReference type="SAM" id="MobiDB-lite"/>
    </source>
</evidence>
<feature type="compositionally biased region" description="Basic and acidic residues" evidence="1">
    <location>
        <begin position="11"/>
        <end position="20"/>
    </location>
</feature>
<feature type="compositionally biased region" description="Acidic residues" evidence="1">
    <location>
        <begin position="1"/>
        <end position="10"/>
    </location>
</feature>
<keyword evidence="2" id="KW-1133">Transmembrane helix</keyword>
<dbReference type="RefSeq" id="WP_292708595.1">
    <property type="nucleotide sequence ID" value="NZ_BAAAUO010000012.1"/>
</dbReference>
<protein>
    <recommendedName>
        <fullName evidence="5">Aminopeptidase</fullName>
    </recommendedName>
</protein>
<evidence type="ECO:0000256" key="2">
    <source>
        <dbReference type="SAM" id="Phobius"/>
    </source>
</evidence>
<accession>A0ABU7V714</accession>
<dbReference type="EMBL" id="JAZHOV010000004">
    <property type="protein sequence ID" value="MEF2255070.1"/>
    <property type="molecule type" value="Genomic_DNA"/>
</dbReference>
<evidence type="ECO:0000313" key="3">
    <source>
        <dbReference type="EMBL" id="MEF2255070.1"/>
    </source>
</evidence>
<comment type="caution">
    <text evidence="3">The sequence shown here is derived from an EMBL/GenBank/DDBJ whole genome shotgun (WGS) entry which is preliminary data.</text>
</comment>
<keyword evidence="2" id="KW-0472">Membrane</keyword>